<sequence length="75" mass="8785">MCASGLSLKIYWDLVYFLQSLIHLTGLGLVLVYFVGRFQIVWKYFVKLEKVGYVERLVLDQFSSLEKLISLFAQF</sequence>
<keyword evidence="1" id="KW-0812">Transmembrane</keyword>
<reference evidence="2 3" key="1">
    <citation type="journal article" date="2018" name="Sci. Rep.">
        <title>Genomic signatures of local adaptation to the degree of environmental predictability in rotifers.</title>
        <authorList>
            <person name="Franch-Gras L."/>
            <person name="Hahn C."/>
            <person name="Garcia-Roger E.M."/>
            <person name="Carmona M.J."/>
            <person name="Serra M."/>
            <person name="Gomez A."/>
        </authorList>
    </citation>
    <scope>NUCLEOTIDE SEQUENCE [LARGE SCALE GENOMIC DNA]</scope>
    <source>
        <strain evidence="2">HYR1</strain>
    </source>
</reference>
<keyword evidence="3" id="KW-1185">Reference proteome</keyword>
<organism evidence="2 3">
    <name type="scientific">Brachionus plicatilis</name>
    <name type="common">Marine rotifer</name>
    <name type="synonym">Brachionus muelleri</name>
    <dbReference type="NCBI Taxonomy" id="10195"/>
    <lineage>
        <taxon>Eukaryota</taxon>
        <taxon>Metazoa</taxon>
        <taxon>Spiralia</taxon>
        <taxon>Gnathifera</taxon>
        <taxon>Rotifera</taxon>
        <taxon>Eurotatoria</taxon>
        <taxon>Monogononta</taxon>
        <taxon>Pseudotrocha</taxon>
        <taxon>Ploima</taxon>
        <taxon>Brachionidae</taxon>
        <taxon>Brachionus</taxon>
    </lineage>
</organism>
<accession>A0A3M7PUF4</accession>
<dbReference type="EMBL" id="REGN01008804">
    <property type="protein sequence ID" value="RNA02643.1"/>
    <property type="molecule type" value="Genomic_DNA"/>
</dbReference>
<protein>
    <submittedName>
        <fullName evidence="2">Uncharacterized protein</fullName>
    </submittedName>
</protein>
<comment type="caution">
    <text evidence="2">The sequence shown here is derived from an EMBL/GenBank/DDBJ whole genome shotgun (WGS) entry which is preliminary data.</text>
</comment>
<feature type="transmembrane region" description="Helical" evidence="1">
    <location>
        <begin position="14"/>
        <end position="35"/>
    </location>
</feature>
<proteinExistence type="predicted"/>
<gene>
    <name evidence="2" type="ORF">BpHYR1_010150</name>
</gene>
<evidence type="ECO:0000313" key="3">
    <source>
        <dbReference type="Proteomes" id="UP000276133"/>
    </source>
</evidence>
<name>A0A3M7PUF4_BRAPC</name>
<evidence type="ECO:0000256" key="1">
    <source>
        <dbReference type="SAM" id="Phobius"/>
    </source>
</evidence>
<evidence type="ECO:0000313" key="2">
    <source>
        <dbReference type="EMBL" id="RNA02643.1"/>
    </source>
</evidence>
<keyword evidence="1" id="KW-1133">Transmembrane helix</keyword>
<dbReference type="Proteomes" id="UP000276133">
    <property type="component" value="Unassembled WGS sequence"/>
</dbReference>
<keyword evidence="1" id="KW-0472">Membrane</keyword>
<dbReference type="AlphaFoldDB" id="A0A3M7PUF4"/>